<evidence type="ECO:0000313" key="2">
    <source>
        <dbReference type="Proteomes" id="UP000277236"/>
    </source>
</evidence>
<proteinExistence type="predicted"/>
<dbReference type="Proteomes" id="UP000277236">
    <property type="component" value="Unassembled WGS sequence"/>
</dbReference>
<comment type="caution">
    <text evidence="1">The sequence shown here is derived from an EMBL/GenBank/DDBJ whole genome shotgun (WGS) entry which is preliminary data.</text>
</comment>
<accession>A0A3M4LLD9</accession>
<evidence type="ECO:0000313" key="1">
    <source>
        <dbReference type="EMBL" id="RMQ41974.1"/>
    </source>
</evidence>
<protein>
    <submittedName>
        <fullName evidence="1">Uncharacterized protein</fullName>
    </submittedName>
</protein>
<sequence length="700" mass="75532">MVFECGDAEDRGFLALDQKTPARLINARDQLSLKERNMSNSDKITEGMEKRREYLRSQSKKRNHVLQNQLLPPEVAAILAGLPEGLLPVSALTADLDVKIPYWNVQVPAPLYAEVNLSLIDSKGATVYSSKKKFDGPISIGDFPLEHNIPQSGIPHEGVFRLEYHVFISDGTDNHSAPRTITIDRTPPYYNLDPTQAFPVVLTAPAAVITDATFAGGETEFICTVAEYTDITDDDVIVVYWGPGQPETPDAPDPAFGPVKIPADRKIPISKDTIVNNPNGATYAVYWLTDKAGNVSSISKPLQLDVQLGALPANLKDPLVPLGSLVDLADAHMGVDVLILAYDNPQGTVIHAKWGATSLLPTDPGSMPRDVSIRVPWPTLKGEYTGGPGEETVQVSYQVKRGTLVFPAAPLVLDVEVDFSTNGPTNPNEPDPTNPDLAQVHLQGTDGIQDTLTPSDVGKDITATVALYDPVVAGEILKLYWGSEPNPVASFTVVNEAPGDPINFIIPWVAIEAQANNPALPMYYSINTATGNNPTRSIDTPVNVGVLIVGFDPVSFPDIFEDSNGNKTLSCASLYSEDYADPDAKFGFRVAVPGDKDLNVGDAVTVVWRGYEFDGITEIPATRFTFTKPSLTQEEVTNGFIVLVEPYDVHILPIEQGYADVTYSVTQGGVPVPADPMPGKQYVSLIRPGGLPCTVPPTQP</sequence>
<organism evidence="1 2">
    <name type="scientific">Pseudomonas cichorii</name>
    <dbReference type="NCBI Taxonomy" id="36746"/>
    <lineage>
        <taxon>Bacteria</taxon>
        <taxon>Pseudomonadati</taxon>
        <taxon>Pseudomonadota</taxon>
        <taxon>Gammaproteobacteria</taxon>
        <taxon>Pseudomonadales</taxon>
        <taxon>Pseudomonadaceae</taxon>
        <taxon>Pseudomonas</taxon>
    </lineage>
</organism>
<gene>
    <name evidence="1" type="ORF">ALQ04_02549</name>
</gene>
<dbReference type="EMBL" id="RBRE01000084">
    <property type="protein sequence ID" value="RMQ41974.1"/>
    <property type="molecule type" value="Genomic_DNA"/>
</dbReference>
<name>A0A3M4LLD9_PSECI</name>
<dbReference type="AlphaFoldDB" id="A0A3M4LLD9"/>
<reference evidence="1 2" key="1">
    <citation type="submission" date="2018-08" db="EMBL/GenBank/DDBJ databases">
        <title>Recombination of ecologically and evolutionarily significant loci maintains genetic cohesion in the Pseudomonas syringae species complex.</title>
        <authorList>
            <person name="Dillon M."/>
            <person name="Thakur S."/>
            <person name="Almeida R.N.D."/>
            <person name="Weir B.S."/>
            <person name="Guttman D.S."/>
        </authorList>
    </citation>
    <scope>NUCLEOTIDE SEQUENCE [LARGE SCALE GENOMIC DNA]</scope>
    <source>
        <strain evidence="1 2">ICMP 3353</strain>
    </source>
</reference>